<dbReference type="GO" id="GO:1990281">
    <property type="term" value="C:efflux pump complex"/>
    <property type="evidence" value="ECO:0007669"/>
    <property type="project" value="TreeGrafter"/>
</dbReference>
<evidence type="ECO:0000256" key="1">
    <source>
        <dbReference type="ARBA" id="ARBA00009477"/>
    </source>
</evidence>
<proteinExistence type="inferred from homology"/>
<dbReference type="AlphaFoldDB" id="A0A368MW99"/>
<dbReference type="Gene3D" id="2.40.30.170">
    <property type="match status" value="1"/>
</dbReference>
<comment type="similarity">
    <text evidence="1">Belongs to the membrane fusion protein (MFP) (TC 8.A.1) family.</text>
</comment>
<dbReference type="InterPro" id="IPR058624">
    <property type="entry name" value="MdtA-like_HH"/>
</dbReference>
<dbReference type="Pfam" id="PF25989">
    <property type="entry name" value="YknX_C"/>
    <property type="match status" value="1"/>
</dbReference>
<feature type="coiled-coil region" evidence="2">
    <location>
        <begin position="111"/>
        <end position="162"/>
    </location>
</feature>
<dbReference type="Gene3D" id="1.10.287.470">
    <property type="entry name" value="Helix hairpin bin"/>
    <property type="match status" value="1"/>
</dbReference>
<dbReference type="SUPFAM" id="SSF111369">
    <property type="entry name" value="HlyD-like secretion proteins"/>
    <property type="match status" value="1"/>
</dbReference>
<dbReference type="Gene3D" id="2.40.50.100">
    <property type="match status" value="1"/>
</dbReference>
<dbReference type="InterPro" id="IPR006143">
    <property type="entry name" value="RND_pump_MFP"/>
</dbReference>
<dbReference type="EMBL" id="QPIE01000006">
    <property type="protein sequence ID" value="RCU42482.1"/>
    <property type="molecule type" value="Genomic_DNA"/>
</dbReference>
<dbReference type="InterPro" id="IPR058625">
    <property type="entry name" value="MdtA-like_BSH"/>
</dbReference>
<keyword evidence="3" id="KW-0472">Membrane</keyword>
<feature type="domain" description="Multidrug resistance protein MdtA-like barrel-sandwich hybrid" evidence="5">
    <location>
        <begin position="71"/>
        <end position="192"/>
    </location>
</feature>
<evidence type="ECO:0000313" key="8">
    <source>
        <dbReference type="Proteomes" id="UP000252172"/>
    </source>
</evidence>
<evidence type="ECO:0000259" key="4">
    <source>
        <dbReference type="Pfam" id="PF25876"/>
    </source>
</evidence>
<reference evidence="7 8" key="1">
    <citation type="submission" date="2018-07" db="EMBL/GenBank/DDBJ databases">
        <title>Chryseobacterium lacus sp. nov., isolated from lake water.</title>
        <authorList>
            <person name="Li C.-M."/>
        </authorList>
    </citation>
    <scope>NUCLEOTIDE SEQUENCE [LARGE SCALE GENOMIC DNA]</scope>
    <source>
        <strain evidence="7 8">YLOS41</strain>
    </source>
</reference>
<dbReference type="NCBIfam" id="TIGR01730">
    <property type="entry name" value="RND_mfp"/>
    <property type="match status" value="1"/>
</dbReference>
<dbReference type="InterPro" id="IPR058637">
    <property type="entry name" value="YknX-like_C"/>
</dbReference>
<dbReference type="GO" id="GO:0015562">
    <property type="term" value="F:efflux transmembrane transporter activity"/>
    <property type="evidence" value="ECO:0007669"/>
    <property type="project" value="InterPro"/>
</dbReference>
<evidence type="ECO:0000313" key="7">
    <source>
        <dbReference type="EMBL" id="RCU42482.1"/>
    </source>
</evidence>
<keyword evidence="3" id="KW-1133">Transmembrane helix</keyword>
<feature type="domain" description="YknX-like C-terminal permuted SH3-like" evidence="6">
    <location>
        <begin position="282"/>
        <end position="349"/>
    </location>
</feature>
<dbReference type="Pfam" id="PF25917">
    <property type="entry name" value="BSH_RND"/>
    <property type="match status" value="1"/>
</dbReference>
<dbReference type="Proteomes" id="UP000252172">
    <property type="component" value="Unassembled WGS sequence"/>
</dbReference>
<feature type="domain" description="Multidrug resistance protein MdtA-like alpha-helical hairpin" evidence="4">
    <location>
        <begin position="113"/>
        <end position="160"/>
    </location>
</feature>
<keyword evidence="3" id="KW-0812">Transmembrane</keyword>
<keyword evidence="2" id="KW-0175">Coiled coil</keyword>
<dbReference type="OrthoDB" id="9784685at2"/>
<evidence type="ECO:0000256" key="3">
    <source>
        <dbReference type="SAM" id="Phobius"/>
    </source>
</evidence>
<dbReference type="PANTHER" id="PTHR30469">
    <property type="entry name" value="MULTIDRUG RESISTANCE PROTEIN MDTA"/>
    <property type="match status" value="1"/>
</dbReference>
<accession>A0A368MW99</accession>
<dbReference type="Gene3D" id="2.40.420.20">
    <property type="match status" value="1"/>
</dbReference>
<dbReference type="Pfam" id="PF25876">
    <property type="entry name" value="HH_MFP_RND"/>
    <property type="match status" value="1"/>
</dbReference>
<gene>
    <name evidence="7" type="ORF">DQ356_09115</name>
</gene>
<keyword evidence="8" id="KW-1185">Reference proteome</keyword>
<feature type="transmembrane region" description="Helical" evidence="3">
    <location>
        <begin position="6"/>
        <end position="23"/>
    </location>
</feature>
<name>A0A368MW99_9FLAO</name>
<evidence type="ECO:0000259" key="6">
    <source>
        <dbReference type="Pfam" id="PF25989"/>
    </source>
</evidence>
<organism evidence="7 8">
    <name type="scientific">Chryseobacterium lacus</name>
    <dbReference type="NCBI Taxonomy" id="2058346"/>
    <lineage>
        <taxon>Bacteria</taxon>
        <taxon>Pseudomonadati</taxon>
        <taxon>Bacteroidota</taxon>
        <taxon>Flavobacteriia</taxon>
        <taxon>Flavobacteriales</taxon>
        <taxon>Weeksellaceae</taxon>
        <taxon>Chryseobacterium group</taxon>
        <taxon>Chryseobacterium</taxon>
    </lineage>
</organism>
<protein>
    <submittedName>
        <fullName evidence="7">Efflux RND transporter periplasmic adaptor subunit</fullName>
    </submittedName>
</protein>
<evidence type="ECO:0000259" key="5">
    <source>
        <dbReference type="Pfam" id="PF25917"/>
    </source>
</evidence>
<sequence>MKKNTIITILAVLGIGAAFFLILQNNKKSNEEKVAIVAEKNIDVAVRAATVVAEDISGEFSVNGTFLPKLQAQISAEMGGQLIALYVKEGSYVRAGQSIGRLSGDKVNVNVGSAQANLDNAQMTLNRYEQAYKTGGVTALQLDQARLQVKNARAQMQSAQLTSGDTNVVSKVSGIVNQKFVEVGTVLSPGMPIVEIVDISSVKLKVDVDQALIGQLALGDLVKVKPDVVEGTLDGRITFIAPSASGALKFPVEITVQNNFNKLKAGMYGTALFTRKGSHRTLTIPRDAFVGSVSDNQVFVVKDNTAYLTKIQTGTNFGDKVEVVGGLKEGDQVVISGQINLTDKTKVKVLQ</sequence>
<evidence type="ECO:0000256" key="2">
    <source>
        <dbReference type="SAM" id="Coils"/>
    </source>
</evidence>
<comment type="caution">
    <text evidence="7">The sequence shown here is derived from an EMBL/GenBank/DDBJ whole genome shotgun (WGS) entry which is preliminary data.</text>
</comment>
<dbReference type="RefSeq" id="WP_114304175.1">
    <property type="nucleotide sequence ID" value="NZ_QPIE01000006.1"/>
</dbReference>